<protein>
    <submittedName>
        <fullName evidence="1">Uncharacterized protein</fullName>
    </submittedName>
</protein>
<name>A0AAW1A0W0_9HYME</name>
<evidence type="ECO:0000313" key="1">
    <source>
        <dbReference type="EMBL" id="KAK9303549.1"/>
    </source>
</evidence>
<reference evidence="1 2" key="1">
    <citation type="submission" date="2024-05" db="EMBL/GenBank/DDBJ databases">
        <title>The nuclear and mitochondrial genome assemblies of Tetragonisca angustula (Apidae: Meliponini), a tiny yet remarkable pollinator in the Neotropics.</title>
        <authorList>
            <person name="Ferrari R."/>
            <person name="Ricardo P.C."/>
            <person name="Dias F.C."/>
            <person name="Araujo N.S."/>
            <person name="Soares D.O."/>
            <person name="Zhou Q.-S."/>
            <person name="Zhu C.-D."/>
            <person name="Coutinho L."/>
            <person name="Airas M.C."/>
            <person name="Batista T.M."/>
        </authorList>
    </citation>
    <scope>NUCLEOTIDE SEQUENCE [LARGE SCALE GENOMIC DNA]</scope>
    <source>
        <strain evidence="1">ASF017062</strain>
        <tissue evidence="1">Abdomen</tissue>
    </source>
</reference>
<gene>
    <name evidence="1" type="ORF">QLX08_004776</name>
</gene>
<dbReference type="Proteomes" id="UP001432146">
    <property type="component" value="Unassembled WGS sequence"/>
</dbReference>
<dbReference type="AlphaFoldDB" id="A0AAW1A0W0"/>
<proteinExistence type="predicted"/>
<comment type="caution">
    <text evidence="1">The sequence shown here is derived from an EMBL/GenBank/DDBJ whole genome shotgun (WGS) entry which is preliminary data.</text>
</comment>
<accession>A0AAW1A0W0</accession>
<sequence length="91" mass="10194">MEKRTDRNAIYAGWKVEVSRLANDSYSCQGSKVGECFSTSLMECRSVLQRSKELLATIPKIIGVPALSKLVDRSSYQRNRGIHVQGIMRSS</sequence>
<evidence type="ECO:0000313" key="2">
    <source>
        <dbReference type="Proteomes" id="UP001432146"/>
    </source>
</evidence>
<organism evidence="1 2">
    <name type="scientific">Tetragonisca angustula</name>
    <dbReference type="NCBI Taxonomy" id="166442"/>
    <lineage>
        <taxon>Eukaryota</taxon>
        <taxon>Metazoa</taxon>
        <taxon>Ecdysozoa</taxon>
        <taxon>Arthropoda</taxon>
        <taxon>Hexapoda</taxon>
        <taxon>Insecta</taxon>
        <taxon>Pterygota</taxon>
        <taxon>Neoptera</taxon>
        <taxon>Endopterygota</taxon>
        <taxon>Hymenoptera</taxon>
        <taxon>Apocrita</taxon>
        <taxon>Aculeata</taxon>
        <taxon>Apoidea</taxon>
        <taxon>Anthophila</taxon>
        <taxon>Apidae</taxon>
        <taxon>Tetragonisca</taxon>
    </lineage>
</organism>
<keyword evidence="2" id="KW-1185">Reference proteome</keyword>
<dbReference type="EMBL" id="JAWNGG020000076">
    <property type="protein sequence ID" value="KAK9303549.1"/>
    <property type="molecule type" value="Genomic_DNA"/>
</dbReference>